<accession>A0A6C0C136</accession>
<evidence type="ECO:0000256" key="1">
    <source>
        <dbReference type="SAM" id="MobiDB-lite"/>
    </source>
</evidence>
<evidence type="ECO:0000313" key="2">
    <source>
        <dbReference type="EMBL" id="QHS98012.1"/>
    </source>
</evidence>
<feature type="region of interest" description="Disordered" evidence="1">
    <location>
        <begin position="1"/>
        <end position="31"/>
    </location>
</feature>
<sequence length="396" mass="46249">MRKTEKRVLRRKTNKRRTKKQKANRKKPTIKGGFDVVPQIKAYLNDKIENNPQCEEKGCKLNTTSKSDQIINICESNVYKQPPQGYNNFGDIDIESSSKIRNRNYRVIKVNPHTMNLFIQSVFKDKDIEDVEKYKDICMKENKPAMNGKKYQNTLGHNSLTDYIKDTRTRDADSIIQQMQKICAKLQYLYENFQFHHCDPKADQIFLNGTGFLNGTTTFILGDLDKVTFSMKYTDNTNNKEHHYRVRLSQIDGLLRTTGIRGGRSQSESMRFDNQPRAHCDFEKCAFIASIMLSANDDLYNNLIQEQNKENLLENVTQDNATVNWDEIDNKRKNQKKLLEDFDKKYPTENDENIQKKRKDIVKSLQGHKEATMCVILKNNSYADEIKSDFDISKYI</sequence>
<reference evidence="2" key="1">
    <citation type="journal article" date="2020" name="Nature">
        <title>Giant virus diversity and host interactions through global metagenomics.</title>
        <authorList>
            <person name="Schulz F."/>
            <person name="Roux S."/>
            <person name="Paez-Espino D."/>
            <person name="Jungbluth S."/>
            <person name="Walsh D.A."/>
            <person name="Denef V.J."/>
            <person name="McMahon K.D."/>
            <person name="Konstantinidis K.T."/>
            <person name="Eloe-Fadrosh E.A."/>
            <person name="Kyrpides N.C."/>
            <person name="Woyke T."/>
        </authorList>
    </citation>
    <scope>NUCLEOTIDE SEQUENCE</scope>
    <source>
        <strain evidence="2">GVMAG-M-3300020182-84</strain>
    </source>
</reference>
<dbReference type="EMBL" id="MN739312">
    <property type="protein sequence ID" value="QHS98012.1"/>
    <property type="molecule type" value="Genomic_DNA"/>
</dbReference>
<feature type="compositionally biased region" description="Basic residues" evidence="1">
    <location>
        <begin position="1"/>
        <end position="29"/>
    </location>
</feature>
<organism evidence="2">
    <name type="scientific">viral metagenome</name>
    <dbReference type="NCBI Taxonomy" id="1070528"/>
    <lineage>
        <taxon>unclassified sequences</taxon>
        <taxon>metagenomes</taxon>
        <taxon>organismal metagenomes</taxon>
    </lineage>
</organism>
<proteinExistence type="predicted"/>
<dbReference type="AlphaFoldDB" id="A0A6C0C136"/>
<name>A0A6C0C136_9ZZZZ</name>
<protein>
    <recommendedName>
        <fullName evidence="3">Protein kinase domain-containing protein</fullName>
    </recommendedName>
</protein>
<evidence type="ECO:0008006" key="3">
    <source>
        <dbReference type="Google" id="ProtNLM"/>
    </source>
</evidence>